<dbReference type="EMBL" id="LRBG01000005">
    <property type="protein sequence ID" value="KXU89128.1"/>
    <property type="molecule type" value="Genomic_DNA"/>
</dbReference>
<protein>
    <submittedName>
        <fullName evidence="2">Uncharacterized protein</fullName>
    </submittedName>
</protein>
<keyword evidence="3" id="KW-1185">Reference proteome</keyword>
<evidence type="ECO:0000313" key="2">
    <source>
        <dbReference type="EMBL" id="KXU89128.1"/>
    </source>
</evidence>
<proteinExistence type="predicted"/>
<accession>A0A149PVS1</accession>
<dbReference type="AlphaFoldDB" id="A0A149PVS1"/>
<name>A0A149PVS1_9BURK</name>
<dbReference type="Proteomes" id="UP000075613">
    <property type="component" value="Unassembled WGS sequence"/>
</dbReference>
<gene>
    <name evidence="2" type="ORF">CI15_08755</name>
</gene>
<feature type="transmembrane region" description="Helical" evidence="1">
    <location>
        <begin position="20"/>
        <end position="43"/>
    </location>
</feature>
<evidence type="ECO:0000256" key="1">
    <source>
        <dbReference type="SAM" id="Phobius"/>
    </source>
</evidence>
<comment type="caution">
    <text evidence="2">The sequence shown here is derived from an EMBL/GenBank/DDBJ whole genome shotgun (WGS) entry which is preliminary data.</text>
</comment>
<keyword evidence="1" id="KW-0472">Membrane</keyword>
<sequence length="192" mass="21072">MLGGLPLLEEISMADLDWINYSGVVTGATGALTGIAGAIMGVVSIRRTTQIKALDLRLELRKASADLCHLFRGLRELIDEADRSRVRVLDVTGGTTRRNRATGRDIIVPSARDVWSDQVNADRAKVGELEALMPDTKAGYAGLPHETLETKLVEVHSLQTQVSALAEKYKAALAKDDNTRREIARARQVLWR</sequence>
<dbReference type="STRING" id="1399968.CI15_08755"/>
<keyword evidence="1" id="KW-1133">Transmembrane helix</keyword>
<evidence type="ECO:0000313" key="3">
    <source>
        <dbReference type="Proteomes" id="UP000075613"/>
    </source>
</evidence>
<organism evidence="2 3">
    <name type="scientific">Paraburkholderia monticola</name>
    <dbReference type="NCBI Taxonomy" id="1399968"/>
    <lineage>
        <taxon>Bacteria</taxon>
        <taxon>Pseudomonadati</taxon>
        <taxon>Pseudomonadota</taxon>
        <taxon>Betaproteobacteria</taxon>
        <taxon>Burkholderiales</taxon>
        <taxon>Burkholderiaceae</taxon>
        <taxon>Paraburkholderia</taxon>
    </lineage>
</organism>
<reference evidence="2 3" key="1">
    <citation type="journal article" date="2015" name="Int. J. Syst. Evol. Microbiol.">
        <title>Burkholderia monticola sp. nov., isolated from mountain soil.</title>
        <authorList>
            <person name="Baek I."/>
            <person name="Seo B."/>
            <person name="Lee I."/>
            <person name="Yi H."/>
            <person name="Chun J."/>
        </authorList>
    </citation>
    <scope>NUCLEOTIDE SEQUENCE [LARGE SCALE GENOMIC DNA]</scope>
    <source>
        <strain evidence="2 3">JC2948</strain>
    </source>
</reference>
<keyword evidence="1" id="KW-0812">Transmembrane</keyword>